<protein>
    <submittedName>
        <fullName evidence="1">Uncharacterized protein</fullName>
    </submittedName>
</protein>
<sequence>MQKQNRSAGMYKAVLPQTIASIPLPEILIMINTLNEIPSMQSALRNGKY</sequence>
<dbReference type="RefSeq" id="WP_162663338.1">
    <property type="nucleotide sequence ID" value="NZ_CP048020.1"/>
</dbReference>
<proteinExistence type="predicted"/>
<gene>
    <name evidence="1" type="ORF">GWP43_05585</name>
</gene>
<organism evidence="1 2">
    <name type="scientific">Treponema vincentii</name>
    <dbReference type="NCBI Taxonomy" id="69710"/>
    <lineage>
        <taxon>Bacteria</taxon>
        <taxon>Pseudomonadati</taxon>
        <taxon>Spirochaetota</taxon>
        <taxon>Spirochaetia</taxon>
        <taxon>Spirochaetales</taxon>
        <taxon>Treponemataceae</taxon>
        <taxon>Treponema</taxon>
    </lineage>
</organism>
<dbReference type="Proteomes" id="UP000464374">
    <property type="component" value="Chromosome"/>
</dbReference>
<evidence type="ECO:0000313" key="2">
    <source>
        <dbReference type="Proteomes" id="UP000464374"/>
    </source>
</evidence>
<dbReference type="AlphaFoldDB" id="A0A6P1Y257"/>
<reference evidence="1 2" key="1">
    <citation type="submission" date="2020-01" db="EMBL/GenBank/DDBJ databases">
        <title>Complete genome sequence of a human oral phylogroup 1 Treponema sp. strain ATCC 700766, originally isolated from periodontitis dental plaque.</title>
        <authorList>
            <person name="Chan Y."/>
            <person name="Huo Y.-B."/>
            <person name="Yu X.-L."/>
            <person name="Zeng H."/>
            <person name="Leung W.-K."/>
            <person name="Watt R.M."/>
        </authorList>
    </citation>
    <scope>NUCLEOTIDE SEQUENCE [LARGE SCALE GENOMIC DNA]</scope>
    <source>
        <strain evidence="1 2">OMZ 804</strain>
    </source>
</reference>
<accession>A0A6P1Y257</accession>
<dbReference type="KEGG" id="trz:GWP43_05585"/>
<evidence type="ECO:0000313" key="1">
    <source>
        <dbReference type="EMBL" id="QHX43002.1"/>
    </source>
</evidence>
<name>A0A6P1Y257_9SPIR</name>
<dbReference type="EMBL" id="CP048020">
    <property type="protein sequence ID" value="QHX43002.1"/>
    <property type="molecule type" value="Genomic_DNA"/>
</dbReference>